<dbReference type="PANTHER" id="PTHR11014">
    <property type="entry name" value="PEPTIDASE M20 FAMILY MEMBER"/>
    <property type="match status" value="1"/>
</dbReference>
<keyword evidence="3" id="KW-0479">Metal-binding</keyword>
<dbReference type="PANTHER" id="PTHR11014:SF63">
    <property type="entry name" value="METALLOPEPTIDASE, PUTATIVE (AFU_ORTHOLOGUE AFUA_6G09600)-RELATED"/>
    <property type="match status" value="1"/>
</dbReference>
<dbReference type="GO" id="GO:0016787">
    <property type="term" value="F:hydrolase activity"/>
    <property type="evidence" value="ECO:0007669"/>
    <property type="project" value="UniProtKB-KW"/>
</dbReference>
<dbReference type="NCBIfam" id="TIGR01891">
    <property type="entry name" value="amidohydrolases"/>
    <property type="match status" value="1"/>
</dbReference>
<feature type="binding site" evidence="3">
    <location>
        <position position="133"/>
    </location>
    <ligand>
        <name>Mn(2+)</name>
        <dbReference type="ChEBI" id="CHEBI:29035"/>
        <label>2</label>
    </ligand>
</feature>
<feature type="binding site" evidence="3">
    <location>
        <position position="135"/>
    </location>
    <ligand>
        <name>Mn(2+)</name>
        <dbReference type="ChEBI" id="CHEBI:29035"/>
        <label>2</label>
    </ligand>
</feature>
<dbReference type="Pfam" id="PF01546">
    <property type="entry name" value="Peptidase_M20"/>
    <property type="match status" value="1"/>
</dbReference>
<feature type="binding site" evidence="3">
    <location>
        <position position="169"/>
    </location>
    <ligand>
        <name>Mn(2+)</name>
        <dbReference type="ChEBI" id="CHEBI:29035"/>
        <label>2</label>
    </ligand>
</feature>
<evidence type="ECO:0000313" key="6">
    <source>
        <dbReference type="Proteomes" id="UP000702544"/>
    </source>
</evidence>
<dbReference type="AlphaFoldDB" id="A0AAE4Z8B4"/>
<accession>A0AAE4Z8B4</accession>
<name>A0AAE4Z8B4_9BACT</name>
<dbReference type="Gene3D" id="3.40.630.10">
    <property type="entry name" value="Zn peptidases"/>
    <property type="match status" value="1"/>
</dbReference>
<dbReference type="EMBL" id="JAACAK010000018">
    <property type="protein sequence ID" value="NIR74031.1"/>
    <property type="molecule type" value="Genomic_DNA"/>
</dbReference>
<dbReference type="InterPro" id="IPR011650">
    <property type="entry name" value="Peptidase_M20_dimer"/>
</dbReference>
<dbReference type="Proteomes" id="UP000702544">
    <property type="component" value="Unassembled WGS sequence"/>
</dbReference>
<dbReference type="SUPFAM" id="SSF53187">
    <property type="entry name" value="Zn-dependent exopeptidases"/>
    <property type="match status" value="1"/>
</dbReference>
<keyword evidence="3" id="KW-0464">Manganese</keyword>
<dbReference type="InterPro" id="IPR036264">
    <property type="entry name" value="Bact_exopeptidase_dim_dom"/>
</dbReference>
<dbReference type="PIRSF" id="PIRSF005962">
    <property type="entry name" value="Pept_M20D_amidohydro"/>
    <property type="match status" value="1"/>
</dbReference>
<comment type="similarity">
    <text evidence="1">Belongs to the peptidase M20 family.</text>
</comment>
<dbReference type="InterPro" id="IPR002933">
    <property type="entry name" value="Peptidase_M20"/>
</dbReference>
<keyword evidence="2" id="KW-0378">Hydrolase</keyword>
<protein>
    <submittedName>
        <fullName evidence="5">Amidohydrolase</fullName>
    </submittedName>
</protein>
<reference evidence="5 6" key="1">
    <citation type="submission" date="2020-01" db="EMBL/GenBank/DDBJ databases">
        <title>Genomes assembled from Gulf of Kutch pelagic sediment metagenomes.</title>
        <authorList>
            <person name="Chandrashekar M."/>
            <person name="Mahajan M.S."/>
            <person name="Dave K.J."/>
            <person name="Vatsa P."/>
            <person name="Nathani N.M."/>
        </authorList>
    </citation>
    <scope>NUCLEOTIDE SEQUENCE [LARGE SCALE GENOMIC DNA]</scope>
    <source>
        <strain evidence="5">KS3-K002</strain>
    </source>
</reference>
<dbReference type="FunFam" id="3.30.70.360:FF:000014">
    <property type="entry name" value="N-acyl-L-amino acid amidohydrolase"/>
    <property type="match status" value="1"/>
</dbReference>
<organism evidence="5 6">
    <name type="scientific">Candidatus Kutchimonas denitrificans</name>
    <dbReference type="NCBI Taxonomy" id="3056748"/>
    <lineage>
        <taxon>Bacteria</taxon>
        <taxon>Pseudomonadati</taxon>
        <taxon>Gemmatimonadota</taxon>
        <taxon>Gemmatimonadia</taxon>
        <taxon>Candidatus Palauibacterales</taxon>
        <taxon>Candidatus Palauibacteraceae</taxon>
        <taxon>Candidatus Kutchimonas</taxon>
    </lineage>
</organism>
<evidence type="ECO:0000259" key="4">
    <source>
        <dbReference type="Pfam" id="PF07687"/>
    </source>
</evidence>
<evidence type="ECO:0000256" key="2">
    <source>
        <dbReference type="ARBA" id="ARBA00022801"/>
    </source>
</evidence>
<feature type="binding site" evidence="3">
    <location>
        <position position="200"/>
    </location>
    <ligand>
        <name>Mn(2+)</name>
        <dbReference type="ChEBI" id="CHEBI:29035"/>
        <label>2</label>
    </ligand>
</feature>
<dbReference type="SUPFAM" id="SSF55031">
    <property type="entry name" value="Bacterial exopeptidase dimerisation domain"/>
    <property type="match status" value="1"/>
</dbReference>
<evidence type="ECO:0000313" key="5">
    <source>
        <dbReference type="EMBL" id="NIR74031.1"/>
    </source>
</evidence>
<dbReference type="InterPro" id="IPR017439">
    <property type="entry name" value="Amidohydrolase"/>
</dbReference>
<feature type="binding site" evidence="3">
    <location>
        <position position="398"/>
    </location>
    <ligand>
        <name>Mn(2+)</name>
        <dbReference type="ChEBI" id="CHEBI:29035"/>
        <label>2</label>
    </ligand>
</feature>
<evidence type="ECO:0000256" key="3">
    <source>
        <dbReference type="PIRSR" id="PIRSR005962-1"/>
    </source>
</evidence>
<dbReference type="GO" id="GO:0046872">
    <property type="term" value="F:metal ion binding"/>
    <property type="evidence" value="ECO:0007669"/>
    <property type="project" value="UniProtKB-KW"/>
</dbReference>
<evidence type="ECO:0000256" key="1">
    <source>
        <dbReference type="ARBA" id="ARBA00006153"/>
    </source>
</evidence>
<dbReference type="Gene3D" id="3.30.70.360">
    <property type="match status" value="1"/>
</dbReference>
<comment type="caution">
    <text evidence="5">The sequence shown here is derived from an EMBL/GenBank/DDBJ whole genome shotgun (WGS) entry which is preliminary data.</text>
</comment>
<gene>
    <name evidence="5" type="ORF">GWO12_02775</name>
</gene>
<proteinExistence type="inferred from homology"/>
<dbReference type="Pfam" id="PF07687">
    <property type="entry name" value="M20_dimer"/>
    <property type="match status" value="1"/>
</dbReference>
<sequence length="433" mass="46345">MARAALVAPIAAAILGPQPVSAQSEAIDRAVEEVADTIIEIRHHIHQYPELSNREFETAALVADHLRALGLEVETEVAHTGVVGILRGDRPGPTVAARADMDALPVTEETPYPFRSEVRTTYLGQEVGVSHACGHDVHTAALLGVASVLSSMREELPGTVVFIFQPAEEGPPPGEEGGAPLMIEEGVLKNPRPEAIFGLHTNPSLEVGQLGYVVGPIMASSDHFRIRLHGKQSHGAAPEKSVDPVVMASQVVMALQTIRSRNLPPLQPSVISVGIVRGGERFNIIPNEVLLEGTVRTYDNDVRDTIVQRMDEILAGITAAAGGSYELDYQRGAPPTINDEDLARQAVPSLQRAVGAENVIEVDPLMVAEDFAYFAQIVPGFYFQLGTTKPGTTSGFNHTPDFMADDSSVPVAIQAMSRVVIDYLEANSPSTGR</sequence>
<feature type="domain" description="Peptidase M20 dimerisation" evidence="4">
    <location>
        <begin position="223"/>
        <end position="315"/>
    </location>
</feature>
<comment type="cofactor">
    <cofactor evidence="3">
        <name>Mn(2+)</name>
        <dbReference type="ChEBI" id="CHEBI:29035"/>
    </cofactor>
    <text evidence="3">The Mn(2+) ion enhances activity.</text>
</comment>